<dbReference type="InterPro" id="IPR001544">
    <property type="entry name" value="Aminotrans_IV"/>
</dbReference>
<comment type="caution">
    <text evidence="1">The sequence shown here is derived from an EMBL/GenBank/DDBJ whole genome shotgun (WGS) entry which is preliminary data.</text>
</comment>
<dbReference type="InterPro" id="IPR036038">
    <property type="entry name" value="Aminotransferase-like"/>
</dbReference>
<dbReference type="Gene3D" id="3.20.10.10">
    <property type="entry name" value="D-amino Acid Aminotransferase, subunit A, domain 2"/>
    <property type="match status" value="1"/>
</dbReference>
<organism evidence="1 2">
    <name type="scientific">Oxalobacter paraformigenes</name>
    <dbReference type="NCBI Taxonomy" id="556268"/>
    <lineage>
        <taxon>Bacteria</taxon>
        <taxon>Pseudomonadati</taxon>
        <taxon>Pseudomonadota</taxon>
        <taxon>Betaproteobacteria</taxon>
        <taxon>Burkholderiales</taxon>
        <taxon>Oxalobacteraceae</taxon>
        <taxon>Oxalobacter</taxon>
    </lineage>
</organism>
<dbReference type="eggNOG" id="COG0115">
    <property type="taxonomic scope" value="Bacteria"/>
</dbReference>
<dbReference type="HOGENOM" id="CLU_064284_0_0_4"/>
<dbReference type="Proteomes" id="UP000003973">
    <property type="component" value="Unassembled WGS sequence"/>
</dbReference>
<evidence type="ECO:0000313" key="2">
    <source>
        <dbReference type="Proteomes" id="UP000003973"/>
    </source>
</evidence>
<evidence type="ECO:0008006" key="3">
    <source>
        <dbReference type="Google" id="ProtNLM"/>
    </source>
</evidence>
<proteinExistence type="predicted"/>
<protein>
    <recommendedName>
        <fullName evidence="3">Aminotransferase class IV</fullName>
    </recommendedName>
</protein>
<dbReference type="GO" id="GO:0003824">
    <property type="term" value="F:catalytic activity"/>
    <property type="evidence" value="ECO:0007669"/>
    <property type="project" value="InterPro"/>
</dbReference>
<sequence>MAETNLLVADSWLVKQGRVRALKLHRKRFLSSCSQLAGFQEKEIAPFWEAVLERIPQTGCWFPRIEMAGSLRQPAFQLRLRKAPPIHETIRLSDCKIADFRKTPRHKGPDLTKMLEIRKKIRETGADEGILTTPKGFLLEGLTTTLIWWEGKTLCTVSPSHRVLPGVTAQLIQSLAEKEHIRVACRLRKPQDLNGCEVWAVNALHGIRQAINWKHAPFKTSFHTDIGHWRKALDCFLEKI</sequence>
<accession>C3X6E3</accession>
<dbReference type="InterPro" id="IPR043132">
    <property type="entry name" value="BCAT-like_C"/>
</dbReference>
<evidence type="ECO:0000313" key="1">
    <source>
        <dbReference type="EMBL" id="EEO28779.2"/>
    </source>
</evidence>
<gene>
    <name evidence="1" type="ORF">OFAG_01932</name>
</gene>
<name>C3X6E3_9BURK</name>
<dbReference type="SUPFAM" id="SSF56752">
    <property type="entry name" value="D-aminoacid aminotransferase-like PLP-dependent enzymes"/>
    <property type="match status" value="1"/>
</dbReference>
<dbReference type="Pfam" id="PF01063">
    <property type="entry name" value="Aminotran_4"/>
    <property type="match status" value="1"/>
</dbReference>
<reference evidence="1" key="1">
    <citation type="submission" date="2011-10" db="EMBL/GenBank/DDBJ databases">
        <title>The Genome Sequence of Oxalobacter formigenes HOxBLS.</title>
        <authorList>
            <consortium name="The Broad Institute Genome Sequencing Platform"/>
            <person name="Earl A."/>
            <person name="Ward D."/>
            <person name="Feldgarden M."/>
            <person name="Gevers D."/>
            <person name="Allison M.J."/>
            <person name="Humphrey S."/>
            <person name="Young S.K."/>
            <person name="Zeng Q."/>
            <person name="Gargeya S."/>
            <person name="Fitzgerald M."/>
            <person name="Haas B."/>
            <person name="Abouelleil A."/>
            <person name="Alvarado L."/>
            <person name="Arachchi H.M."/>
            <person name="Berlin A."/>
            <person name="Brown A."/>
            <person name="Chapman S.B."/>
            <person name="Chen Z."/>
            <person name="Dunbar C."/>
            <person name="Freedman E."/>
            <person name="Gearin G."/>
            <person name="Goldberg J."/>
            <person name="Griggs A."/>
            <person name="Gujja S."/>
            <person name="Heiman D."/>
            <person name="Howarth C."/>
            <person name="Larson L."/>
            <person name="Lui A."/>
            <person name="MacDonald P.J.P."/>
            <person name="Montmayeur A."/>
            <person name="Murphy C."/>
            <person name="Neiman D."/>
            <person name="Pearson M."/>
            <person name="Priest M."/>
            <person name="Roberts A."/>
            <person name="Saif S."/>
            <person name="Shea T."/>
            <person name="Shenoy N."/>
            <person name="Sisk P."/>
            <person name="Stolte C."/>
            <person name="Sykes S."/>
            <person name="Wortman J."/>
            <person name="Nusbaum C."/>
            <person name="Birren B."/>
        </authorList>
    </citation>
    <scope>NUCLEOTIDE SEQUENCE [LARGE SCALE GENOMIC DNA]</scope>
    <source>
        <strain evidence="1">HOxBLS</strain>
    </source>
</reference>
<dbReference type="AlphaFoldDB" id="C3X6E3"/>
<dbReference type="EMBL" id="ACDP02000003">
    <property type="protein sequence ID" value="EEO28779.2"/>
    <property type="molecule type" value="Genomic_DNA"/>
</dbReference>
<keyword evidence="2" id="KW-1185">Reference proteome</keyword>